<organism evidence="1">
    <name type="scientific">Leviviridae sp</name>
    <dbReference type="NCBI Taxonomy" id="2027243"/>
    <lineage>
        <taxon>Viruses</taxon>
        <taxon>Riboviria</taxon>
        <taxon>Orthornavirae</taxon>
        <taxon>Lenarviricota</taxon>
        <taxon>Leviviricetes</taxon>
        <taxon>Norzivirales</taxon>
        <taxon>Fiersviridae</taxon>
    </lineage>
</organism>
<dbReference type="EMBL" id="MN034738">
    <property type="protein sequence ID" value="QDH89291.1"/>
    <property type="molecule type" value="Genomic_RNA"/>
</dbReference>
<protein>
    <submittedName>
        <fullName evidence="1">Uncharacterized protein</fullName>
    </submittedName>
</protein>
<evidence type="ECO:0000313" key="1">
    <source>
        <dbReference type="EMBL" id="QDH89291.1"/>
    </source>
</evidence>
<name>A0A514D6P4_9VIRU</name>
<sequence>MPSLANITVKKNDGTTDIVWSGVAASAGDKSPALWRSLTVGAAPAFQPAMKMTSRDNGTKSARRVDVEVTYPYTTTGTDGKTYLAEKAIFTGSFVAPQAMPAADYDEAVAQAMNLMASTLVKQSFQAGFSPT</sequence>
<reference evidence="1" key="1">
    <citation type="submission" date="2019-05" db="EMBL/GenBank/DDBJ databases">
        <title>Metatranscriptomic reconstruction reveals RNA viruses with the potential to shape carbon cycling in soil.</title>
        <authorList>
            <person name="Starr E.P."/>
            <person name="Nuccio E."/>
            <person name="Pett-Ridge J."/>
            <person name="Banfield J.F."/>
            <person name="Firestone M.K."/>
        </authorList>
    </citation>
    <scope>NUCLEOTIDE SEQUENCE</scope>
    <source>
        <strain evidence="1">H3_Rhizo_Litter_13_scaffold_507_e_136_1</strain>
    </source>
</reference>
<gene>
    <name evidence="1" type="ORF">H3RhizoL13507e1361_000002</name>
</gene>
<proteinExistence type="predicted"/>
<accession>A0A514D6P4</accession>